<feature type="region of interest" description="Disordered" evidence="2">
    <location>
        <begin position="456"/>
        <end position="586"/>
    </location>
</feature>
<evidence type="ECO:0000256" key="1">
    <source>
        <dbReference type="SAM" id="Coils"/>
    </source>
</evidence>
<feature type="compositionally biased region" description="Basic and acidic residues" evidence="2">
    <location>
        <begin position="65"/>
        <end position="163"/>
    </location>
</feature>
<proteinExistence type="predicted"/>
<sequence length="1160" mass="125052">MITDRAVFLDNYKMTIGVCVVTAKYLPDDSEPNGLLLRIKRSDSEESNSSSERKDDNDSDDNEDSRERKLKEREEKRREKEEKLRHKIQEREHKEREKAEERLRKQEEHQKKLQEKRLKEEHKEEERKEKEEKKLNEKLEKERQKQEERQRKLEEKSLKEEQKRQEKLKKRLEEIRKEAIERESDTDDSLLETEEENSVEFEDVWRNHIYMKYGLTLASTRLEKQASLDRYLQEELGLPPNSTKSERRRAILQLIQTKLQNDVAEREALRKQFLSHVNAITLQKLRKSLDEDIEELNNKTELLKNITLPWAAPVQQTLEEKRTLLQTISQFLSSLIPNWFGENQQNNKPIVDNTASNGAASSLNSGSTNSEPNSNGNIVTAENSDATSVTVSNNLGSESPILGLDHSSNKSPELIVKPILNEGAETEINGPPAENVVPVAENNGNTITDVGVVEVSSAGRDPSNSEITRPNTEGSGGSVDSESNVNSNSVPSDSSPITNGDNTVGKPVNNEVGHEGSSGDSGKGTSLDAEINTETSVPENVNIGGSNSGNGNVVDVEGGSATDANNNSVNAAENKPKLPESENSDSITVSIGITEVAPGYSEITRPNTEGSGGSVDSESNVTSNSVPSDSSPITNGDNTVGKPVNTEVGHEGSSGDSGKDTSLDAEINTETSVPENVNIGGSNSGNGNVVDVEGGSAIDANNNIVNAAENKPKLPESENSDSITVSIGITEVAPGFNSDLGITPVNNGRPTTGVQENAVINTVNDNTSINTGKPEVTANANQNPVGPTQSNVGAVHSSDSESNGNSDTLNSVSNTASPDAISITENVNDIQQEEGIINSNIVPVQNNGLGINNNLGSENAVLQPTNGDSTVTDDSLTVQTGQAETNTVDIVPEQNVDSVSVTAIVPPNMISNDVEVQTNIDYTVNDVSEVPQTDITNVSIIPDQNKESVSPNTINNNAGEEPSVDITNINNTPVQNIEEITEIGNEHETPTTSGILLEEAATTIQPVSVDDSITELPKPLQPEQPESNKVVTEINIPPNTNASTVESQVTNGNNNGSDLPGSIQTEQTELANVNAVAETGISESVTDNVPVNTHNVEFQTISTDDAITEAAIISQTDQNGETNTPSGLEFTVSEYNTPANEEIVTLPAEAGATILEIFTQ</sequence>
<feature type="compositionally biased region" description="Polar residues" evidence="2">
    <location>
        <begin position="800"/>
        <end position="816"/>
    </location>
</feature>
<evidence type="ECO:0000313" key="4">
    <source>
        <dbReference type="Proteomes" id="UP000324832"/>
    </source>
</evidence>
<evidence type="ECO:0000256" key="2">
    <source>
        <dbReference type="SAM" id="MobiDB-lite"/>
    </source>
</evidence>
<feature type="compositionally biased region" description="Polar residues" evidence="2">
    <location>
        <begin position="604"/>
        <end position="638"/>
    </location>
</feature>
<protein>
    <submittedName>
        <fullName evidence="3">Uncharacterized protein</fullName>
    </submittedName>
</protein>
<dbReference type="EMBL" id="FZQP02001226">
    <property type="protein sequence ID" value="VVC92094.1"/>
    <property type="molecule type" value="Genomic_DNA"/>
</dbReference>
<keyword evidence="1" id="KW-0175">Coiled coil</keyword>
<feature type="compositionally biased region" description="Polar residues" evidence="2">
    <location>
        <begin position="778"/>
        <end position="792"/>
    </location>
</feature>
<feature type="compositionally biased region" description="Polar residues" evidence="2">
    <location>
        <begin position="462"/>
        <end position="472"/>
    </location>
</feature>
<feature type="region of interest" description="Disordered" evidence="2">
    <location>
        <begin position="598"/>
        <end position="663"/>
    </location>
</feature>
<gene>
    <name evidence="3" type="ORF">LSINAPIS_LOCUS4612</name>
</gene>
<dbReference type="Proteomes" id="UP000324832">
    <property type="component" value="Unassembled WGS sequence"/>
</dbReference>
<evidence type="ECO:0000313" key="3">
    <source>
        <dbReference type="EMBL" id="VVC92094.1"/>
    </source>
</evidence>
<accession>A0A5E4Q3J9</accession>
<name>A0A5E4Q3J9_9NEOP</name>
<feature type="coiled-coil region" evidence="1">
    <location>
        <begin position="252"/>
        <end position="306"/>
    </location>
</feature>
<feature type="compositionally biased region" description="Low complexity" evidence="2">
    <location>
        <begin position="353"/>
        <end position="370"/>
    </location>
</feature>
<feature type="region of interest" description="Disordered" evidence="2">
    <location>
        <begin position="27"/>
        <end position="163"/>
    </location>
</feature>
<dbReference type="CDD" id="cd14686">
    <property type="entry name" value="bZIP"/>
    <property type="match status" value="1"/>
</dbReference>
<keyword evidence="4" id="KW-1185">Reference proteome</keyword>
<reference evidence="3 4" key="1">
    <citation type="submission" date="2017-07" db="EMBL/GenBank/DDBJ databases">
        <authorList>
            <person name="Talla V."/>
            <person name="Backstrom N."/>
        </authorList>
    </citation>
    <scope>NUCLEOTIDE SEQUENCE [LARGE SCALE GENOMIC DNA]</scope>
</reference>
<feature type="region of interest" description="Disordered" evidence="2">
    <location>
        <begin position="765"/>
        <end position="816"/>
    </location>
</feature>
<feature type="compositionally biased region" description="Low complexity" evidence="2">
    <location>
        <begin position="478"/>
        <end position="496"/>
    </location>
</feature>
<feature type="compositionally biased region" description="Low complexity" evidence="2">
    <location>
        <begin position="540"/>
        <end position="560"/>
    </location>
</feature>
<feature type="compositionally biased region" description="Polar residues" evidence="2">
    <location>
        <begin position="562"/>
        <end position="571"/>
    </location>
</feature>
<feature type="region of interest" description="Disordered" evidence="2">
    <location>
        <begin position="346"/>
        <end position="380"/>
    </location>
</feature>
<dbReference type="AlphaFoldDB" id="A0A5E4Q3J9"/>
<feature type="compositionally biased region" description="Polar residues" evidence="2">
    <location>
        <begin position="371"/>
        <end position="380"/>
    </location>
</feature>
<organism evidence="3 4">
    <name type="scientific">Leptidea sinapis</name>
    <dbReference type="NCBI Taxonomy" id="189913"/>
    <lineage>
        <taxon>Eukaryota</taxon>
        <taxon>Metazoa</taxon>
        <taxon>Ecdysozoa</taxon>
        <taxon>Arthropoda</taxon>
        <taxon>Hexapoda</taxon>
        <taxon>Insecta</taxon>
        <taxon>Pterygota</taxon>
        <taxon>Neoptera</taxon>
        <taxon>Endopterygota</taxon>
        <taxon>Lepidoptera</taxon>
        <taxon>Glossata</taxon>
        <taxon>Ditrysia</taxon>
        <taxon>Papilionoidea</taxon>
        <taxon>Pieridae</taxon>
        <taxon>Dismorphiinae</taxon>
        <taxon>Leptidea</taxon>
    </lineage>
</organism>